<dbReference type="KEGG" id="csol:105361055"/>
<gene>
    <name evidence="15" type="primary">LOC105361055</name>
</gene>
<dbReference type="GO" id="GO:0031267">
    <property type="term" value="F:small GTPase binding"/>
    <property type="evidence" value="ECO:0007669"/>
    <property type="project" value="InterPro"/>
</dbReference>
<organism evidence="14 15">
    <name type="scientific">Ceratosolen solmsi marchali</name>
    <dbReference type="NCBI Taxonomy" id="326594"/>
    <lineage>
        <taxon>Eukaryota</taxon>
        <taxon>Metazoa</taxon>
        <taxon>Ecdysozoa</taxon>
        <taxon>Arthropoda</taxon>
        <taxon>Hexapoda</taxon>
        <taxon>Insecta</taxon>
        <taxon>Pterygota</taxon>
        <taxon>Neoptera</taxon>
        <taxon>Endopterygota</taxon>
        <taxon>Hymenoptera</taxon>
        <taxon>Apocrita</taxon>
        <taxon>Proctotrupomorpha</taxon>
        <taxon>Chalcidoidea</taxon>
        <taxon>Agaonidae</taxon>
        <taxon>Agaoninae</taxon>
        <taxon>Ceratosolen</taxon>
    </lineage>
</organism>
<accession>A0AAJ6YE84</accession>
<dbReference type="GO" id="GO:0006606">
    <property type="term" value="P:protein import into nucleus"/>
    <property type="evidence" value="ECO:0007669"/>
    <property type="project" value="TreeGrafter"/>
</dbReference>
<dbReference type="InterPro" id="IPR057941">
    <property type="entry name" value="TPR_TNPO3_IPO13_2nd"/>
</dbReference>
<evidence type="ECO:0000259" key="12">
    <source>
        <dbReference type="Pfam" id="PF03810"/>
    </source>
</evidence>
<evidence type="ECO:0000256" key="3">
    <source>
        <dbReference type="ARBA" id="ARBA00022448"/>
    </source>
</evidence>
<dbReference type="Proteomes" id="UP000695007">
    <property type="component" value="Unplaced"/>
</dbReference>
<evidence type="ECO:0000256" key="4">
    <source>
        <dbReference type="ARBA" id="ARBA00022490"/>
    </source>
</evidence>
<dbReference type="Pfam" id="PF24138">
    <property type="entry name" value="TPR_TNPO3_IPO13_2nd"/>
    <property type="match status" value="1"/>
</dbReference>
<dbReference type="CTD" id="33465"/>
<dbReference type="InterPro" id="IPR001494">
    <property type="entry name" value="Importin-beta_N"/>
</dbReference>
<proteinExistence type="predicted"/>
<comment type="function">
    <text evidence="9">Importin, which transports target proteins into the nucleus. Specifically mediates the nuclear import of splicing factor serine/arginine (SR) proteins, such as RBM4, SFRS1 and SFRS2, by recognizing phosphorylated SR domains. Also mediates the nuclear import of serine/arginine (SR) protein CPSF6, independently of CPSF6 phosphorylation. The nuclear import process is regulated by the small GTPase Ran that partitions between cytoplasm and nucleus in the predominantly GDP- and GTP-bound form, respectively. Importin associates with target cargo proteins in the cytoplasm, and the competitive binding of GTP-bound Ran induces the release of cargos in the nucleus.</text>
</comment>
<dbReference type="Pfam" id="PF24139">
    <property type="entry name" value="TPR_TNPO3_IPO13_4th"/>
    <property type="match status" value="1"/>
</dbReference>
<evidence type="ECO:0000313" key="15">
    <source>
        <dbReference type="RefSeq" id="XP_011496443.1"/>
    </source>
</evidence>
<dbReference type="Pfam" id="PF03810">
    <property type="entry name" value="IBN_N"/>
    <property type="match status" value="1"/>
</dbReference>
<dbReference type="InterPro" id="IPR051345">
    <property type="entry name" value="Importin_beta-like_NTR"/>
</dbReference>
<dbReference type="InterPro" id="IPR011989">
    <property type="entry name" value="ARM-like"/>
</dbReference>
<evidence type="ECO:0000256" key="5">
    <source>
        <dbReference type="ARBA" id="ARBA00022553"/>
    </source>
</evidence>
<protein>
    <recommendedName>
        <fullName evidence="11">Transportin-3</fullName>
    </recommendedName>
</protein>
<keyword evidence="6" id="KW-0653">Protein transport</keyword>
<dbReference type="Gene3D" id="1.25.10.10">
    <property type="entry name" value="Leucine-rich Repeat Variant"/>
    <property type="match status" value="1"/>
</dbReference>
<evidence type="ECO:0000256" key="2">
    <source>
        <dbReference type="ARBA" id="ARBA00004496"/>
    </source>
</evidence>
<evidence type="ECO:0000256" key="6">
    <source>
        <dbReference type="ARBA" id="ARBA00022927"/>
    </source>
</evidence>
<keyword evidence="5" id="KW-0597">Phosphoprotein</keyword>
<dbReference type="FunFam" id="1.25.10.10:FF:000079">
    <property type="entry name" value="transportin-3 isoform X1"/>
    <property type="match status" value="1"/>
</dbReference>
<evidence type="ECO:0000256" key="7">
    <source>
        <dbReference type="ARBA" id="ARBA00022990"/>
    </source>
</evidence>
<dbReference type="GeneID" id="105361055"/>
<dbReference type="PANTHER" id="PTHR12363:SF42">
    <property type="entry name" value="TRANSPORTIN-3"/>
    <property type="match status" value="1"/>
</dbReference>
<dbReference type="Pfam" id="PF08389">
    <property type="entry name" value="Xpo1"/>
    <property type="match status" value="1"/>
</dbReference>
<dbReference type="InterPro" id="IPR016024">
    <property type="entry name" value="ARM-type_fold"/>
</dbReference>
<evidence type="ECO:0000256" key="10">
    <source>
        <dbReference type="ARBA" id="ARBA00063116"/>
    </source>
</evidence>
<keyword evidence="7" id="KW-0007">Acetylation</keyword>
<dbReference type="InterPro" id="IPR058537">
    <property type="entry name" value="TPR_TNPO3_IPO13_4th"/>
</dbReference>
<dbReference type="InterPro" id="IPR013598">
    <property type="entry name" value="Exportin-1/Importin-b-like"/>
</dbReference>
<keyword evidence="14" id="KW-1185">Reference proteome</keyword>
<evidence type="ECO:0000256" key="11">
    <source>
        <dbReference type="ARBA" id="ARBA00067328"/>
    </source>
</evidence>
<evidence type="ECO:0000256" key="9">
    <source>
        <dbReference type="ARBA" id="ARBA00060097"/>
    </source>
</evidence>
<name>A0AAJ6YE84_9HYME</name>
<dbReference type="GO" id="GO:0005737">
    <property type="term" value="C:cytoplasm"/>
    <property type="evidence" value="ECO:0007669"/>
    <property type="project" value="UniProtKB-SubCell"/>
</dbReference>
<evidence type="ECO:0000256" key="1">
    <source>
        <dbReference type="ARBA" id="ARBA00004259"/>
    </source>
</evidence>
<reference evidence="15" key="1">
    <citation type="submission" date="2025-08" db="UniProtKB">
        <authorList>
            <consortium name="RefSeq"/>
        </authorList>
    </citation>
    <scope>IDENTIFICATION</scope>
</reference>
<keyword evidence="8" id="KW-0539">Nucleus</keyword>
<evidence type="ECO:0000313" key="14">
    <source>
        <dbReference type="Proteomes" id="UP000695007"/>
    </source>
</evidence>
<feature type="domain" description="Importin N-terminal" evidence="12">
    <location>
        <begin position="29"/>
        <end position="94"/>
    </location>
</feature>
<dbReference type="InterPro" id="IPR057942">
    <property type="entry name" value="TPR_TNPO3_IPO13_3rd"/>
</dbReference>
<keyword evidence="4" id="KW-0963">Cytoplasm</keyword>
<dbReference type="AlphaFoldDB" id="A0AAJ6YE84"/>
<feature type="domain" description="Exportin-1/Importin-beta-like" evidence="13">
    <location>
        <begin position="102"/>
        <end position="248"/>
    </location>
</feature>
<comment type="subcellular location">
    <subcellularLocation>
        <location evidence="2">Cytoplasm</location>
    </subcellularLocation>
    <subcellularLocation>
        <location evidence="1">Nucleus envelope</location>
    </subcellularLocation>
</comment>
<comment type="subunit">
    <text evidence="10">Interacts with (GTP-bound) Ran. Interacts with (phosphorylated) SFRS1 and SFRS2; leading to their nuclear import. Interacts with NUP62. Interacts with RBM4. Interacts with CPSF6, promoting its nuclear import.</text>
</comment>
<sequence length="947" mass="106991">MDSAPSLETVYQAVYSLYNNPNPSEKERASQWLGELQKSVYAWKVADEMLQQKKDLESCYFAAQTMRTKIQLSFHELPVVSHISLRDSLLDHISQINKNTDTVIVTQLCLALGDLILQMGSWREPVMDLIQKFGDSVGSLWPLLEILTVLPEEVNSRFLRLGANRRQQITSNLTNNGEAVLEFLTTCLKKVDDVQIYIRILRCFTSWITIQAISLTAPLFTNIVTLAFEVLQNNMTGSQLHEPAADCISVILQILQKDISIKDPNTGDPTVQLQQLQLDLFSRIVTLEQAYHLSVAHEDIDKSINYCRIFTELAETFLETIINGSMNGKQHYAIKSLNFALFCVGHYDYEVAQITFNLWYRLSELLYQRNDDDLTSVFKPYIERLIGALCRHCQMEPDHLGLIEEDGFADFRMRVFELIKDVVFVVGSSHCFRQMFSTLTGGHGPQGQTITVPTWDLIEAALFVMQAVAKNILPEENDVVPKVVEAILNLPANTHIAVRCTSILLLGELCEWINSHPQSLEPILNLLLTCLSQQGLGNAASNALQSICTACPKHMSSHFQGLLQIARSVDNFAISNDSAIGILKGVAKILTRLSKDEIEISMKELCWFQARPMCHLLEDRVPVERGGKSDPVLWLDRLAAIFRNVTLQINDSNDTHPCQAAANEMWPVLSNIYTTYQHDSRIMERCCRCLRFIVRCLGKHFAHLLEPLVKQIVQLYAAHQHSCFLYLGSILVDVFGSDVEYVSGLLGMLEAFIGPTFTILQETDGLKNHPDTVDDLFRLCARFLQTSPILFLHAPMINSILDCALMACSLDHKVANSSVMKFFLDLLYCGRNCENQSDFTIRRQLVQDILREKGQTLVTRLLHSVVFSLSSYMMSDVADVLGELILISRELTSVWLEQAIKQMPVENAGGSPAATVEQLQEFHSVVCRADYSYTVVEALRNFTRLYR</sequence>
<keyword evidence="3" id="KW-0813">Transport</keyword>
<dbReference type="PANTHER" id="PTHR12363">
    <property type="entry name" value="TRANSPORTIN 3 AND IMPORTIN 13"/>
    <property type="match status" value="1"/>
</dbReference>
<dbReference type="SUPFAM" id="SSF48371">
    <property type="entry name" value="ARM repeat"/>
    <property type="match status" value="1"/>
</dbReference>
<dbReference type="Pfam" id="PF24140">
    <property type="entry name" value="TPR_TNPO3_IPO13_3rd"/>
    <property type="match status" value="1"/>
</dbReference>
<dbReference type="GO" id="GO:0005635">
    <property type="term" value="C:nuclear envelope"/>
    <property type="evidence" value="ECO:0007669"/>
    <property type="project" value="UniProtKB-SubCell"/>
</dbReference>
<evidence type="ECO:0000256" key="8">
    <source>
        <dbReference type="ARBA" id="ARBA00023242"/>
    </source>
</evidence>
<dbReference type="RefSeq" id="XP_011496443.1">
    <property type="nucleotide sequence ID" value="XM_011498141.1"/>
</dbReference>
<evidence type="ECO:0000259" key="13">
    <source>
        <dbReference type="Pfam" id="PF08389"/>
    </source>
</evidence>